<sequence>MKENRQLFFRDHLIYEMYQQILIELVRLFRHLLKLKVKGNHSIQNIFILGGAVIVIVLEYRQVATQIDEGWNYW</sequence>
<evidence type="ECO:0000313" key="2">
    <source>
        <dbReference type="Proteomes" id="UP001060215"/>
    </source>
</evidence>
<protein>
    <submittedName>
        <fullName evidence="1">Uncharacterized protein</fullName>
    </submittedName>
</protein>
<name>A0ACC0G2L0_9ERIC</name>
<evidence type="ECO:0000313" key="1">
    <source>
        <dbReference type="EMBL" id="KAI7995270.1"/>
    </source>
</evidence>
<gene>
    <name evidence="1" type="ORF">LOK49_LG11G01484</name>
</gene>
<reference evidence="1 2" key="1">
    <citation type="journal article" date="2022" name="Plant J.">
        <title>Chromosome-level genome of Camellia lanceoleosa provides a valuable resource for understanding genome evolution and self-incompatibility.</title>
        <authorList>
            <person name="Gong W."/>
            <person name="Xiao S."/>
            <person name="Wang L."/>
            <person name="Liao Z."/>
            <person name="Chang Y."/>
            <person name="Mo W."/>
            <person name="Hu G."/>
            <person name="Li W."/>
            <person name="Zhao G."/>
            <person name="Zhu H."/>
            <person name="Hu X."/>
            <person name="Ji K."/>
            <person name="Xiang X."/>
            <person name="Song Q."/>
            <person name="Yuan D."/>
            <person name="Jin S."/>
            <person name="Zhang L."/>
        </authorList>
    </citation>
    <scope>NUCLEOTIDE SEQUENCE [LARGE SCALE GENOMIC DNA]</scope>
    <source>
        <strain evidence="1">SQ_2022a</strain>
    </source>
</reference>
<proteinExistence type="predicted"/>
<dbReference type="EMBL" id="CM045769">
    <property type="protein sequence ID" value="KAI7995270.1"/>
    <property type="molecule type" value="Genomic_DNA"/>
</dbReference>
<comment type="caution">
    <text evidence="1">The sequence shown here is derived from an EMBL/GenBank/DDBJ whole genome shotgun (WGS) entry which is preliminary data.</text>
</comment>
<accession>A0ACC0G2L0</accession>
<dbReference type="Proteomes" id="UP001060215">
    <property type="component" value="Chromosome 12"/>
</dbReference>
<organism evidence="1 2">
    <name type="scientific">Camellia lanceoleosa</name>
    <dbReference type="NCBI Taxonomy" id="1840588"/>
    <lineage>
        <taxon>Eukaryota</taxon>
        <taxon>Viridiplantae</taxon>
        <taxon>Streptophyta</taxon>
        <taxon>Embryophyta</taxon>
        <taxon>Tracheophyta</taxon>
        <taxon>Spermatophyta</taxon>
        <taxon>Magnoliopsida</taxon>
        <taxon>eudicotyledons</taxon>
        <taxon>Gunneridae</taxon>
        <taxon>Pentapetalae</taxon>
        <taxon>asterids</taxon>
        <taxon>Ericales</taxon>
        <taxon>Theaceae</taxon>
        <taxon>Camellia</taxon>
    </lineage>
</organism>
<keyword evidence="2" id="KW-1185">Reference proteome</keyword>